<keyword evidence="5" id="KW-1185">Reference proteome</keyword>
<dbReference type="STRING" id="763665.A0A2G5BAK1"/>
<dbReference type="PANTHER" id="PTHR10681:SF128">
    <property type="entry name" value="THIOREDOXIN-DEPENDENT PEROXIDE REDUCTASE, MITOCHONDRIAL"/>
    <property type="match status" value="1"/>
</dbReference>
<dbReference type="Proteomes" id="UP000242474">
    <property type="component" value="Unassembled WGS sequence"/>
</dbReference>
<keyword evidence="2" id="KW-0560">Oxidoreductase</keyword>
<dbReference type="GO" id="GO:0006979">
    <property type="term" value="P:response to oxidative stress"/>
    <property type="evidence" value="ECO:0007669"/>
    <property type="project" value="TreeGrafter"/>
</dbReference>
<dbReference type="AlphaFoldDB" id="A0A2G5BAK1"/>
<dbReference type="InterPro" id="IPR050217">
    <property type="entry name" value="Peroxiredoxin"/>
</dbReference>
<comment type="similarity">
    <text evidence="1">Belongs to the peroxiredoxin family. AhpC/Prx1 subfamily.</text>
</comment>
<evidence type="ECO:0000313" key="5">
    <source>
        <dbReference type="Proteomes" id="UP000242474"/>
    </source>
</evidence>
<dbReference type="PANTHER" id="PTHR10681">
    <property type="entry name" value="THIOREDOXIN PEROXIDASE"/>
    <property type="match status" value="1"/>
</dbReference>
<dbReference type="Pfam" id="PF00578">
    <property type="entry name" value="AhpC-TSA"/>
    <property type="match status" value="1"/>
</dbReference>
<protein>
    <submittedName>
        <fullName evidence="4">Thioredoxin-like protein</fullName>
    </submittedName>
</protein>
<reference evidence="4 5" key="1">
    <citation type="journal article" date="2015" name="Genome Biol. Evol.">
        <title>Phylogenomic analyses indicate that early fungi evolved digesting cell walls of algal ancestors of land plants.</title>
        <authorList>
            <person name="Chang Y."/>
            <person name="Wang S."/>
            <person name="Sekimoto S."/>
            <person name="Aerts A.L."/>
            <person name="Choi C."/>
            <person name="Clum A."/>
            <person name="LaButti K.M."/>
            <person name="Lindquist E.A."/>
            <person name="Yee Ngan C."/>
            <person name="Ohm R.A."/>
            <person name="Salamov A.A."/>
            <person name="Grigoriev I.V."/>
            <person name="Spatafora J.W."/>
            <person name="Berbee M.L."/>
        </authorList>
    </citation>
    <scope>NUCLEOTIDE SEQUENCE [LARGE SCALE GENOMIC DNA]</scope>
    <source>
        <strain evidence="4 5">NRRL 1564</strain>
    </source>
</reference>
<evidence type="ECO:0000256" key="1">
    <source>
        <dbReference type="ARBA" id="ARBA00009796"/>
    </source>
</evidence>
<dbReference type="OrthoDB" id="185659at2759"/>
<accession>A0A2G5BAK1</accession>
<dbReference type="EMBL" id="KZ303504">
    <property type="protein sequence ID" value="PIA15747.1"/>
    <property type="molecule type" value="Genomic_DNA"/>
</dbReference>
<dbReference type="GO" id="GO:0008379">
    <property type="term" value="F:thioredoxin peroxidase activity"/>
    <property type="evidence" value="ECO:0007669"/>
    <property type="project" value="TreeGrafter"/>
</dbReference>
<dbReference type="SUPFAM" id="SSF52833">
    <property type="entry name" value="Thioredoxin-like"/>
    <property type="match status" value="1"/>
</dbReference>
<dbReference type="GO" id="GO:0042744">
    <property type="term" value="P:hydrogen peroxide catabolic process"/>
    <property type="evidence" value="ECO:0007669"/>
    <property type="project" value="TreeGrafter"/>
</dbReference>
<dbReference type="GO" id="GO:0045454">
    <property type="term" value="P:cell redox homeostasis"/>
    <property type="evidence" value="ECO:0007669"/>
    <property type="project" value="TreeGrafter"/>
</dbReference>
<evidence type="ECO:0000259" key="3">
    <source>
        <dbReference type="PROSITE" id="PS51352"/>
    </source>
</evidence>
<dbReference type="InterPro" id="IPR000866">
    <property type="entry name" value="AhpC/TSA"/>
</dbReference>
<sequence length="214" mass="23616">MPLADAIDSAKGAGDIASGVESLISKKRKLDNNSEDSGDSTDWKSLSNLIGVAAPKFHAPALLPDGSFGDISLESFHKKYVVLIFYSHDFDSKCSETLNSFSDRHTEFTSENSELLFCSTDSEYVHYNWVQMDRLDGGVVAIAVPILSDRSRMVSRYFGVLCENSGQALDGLFIIDKDCVIRSAIVNNSSFTWSVDEVLRLLRETKAVDEINKS</sequence>
<dbReference type="GO" id="GO:0005829">
    <property type="term" value="C:cytosol"/>
    <property type="evidence" value="ECO:0007669"/>
    <property type="project" value="TreeGrafter"/>
</dbReference>
<name>A0A2G5BAK1_COERN</name>
<evidence type="ECO:0000256" key="2">
    <source>
        <dbReference type="ARBA" id="ARBA00023002"/>
    </source>
</evidence>
<dbReference type="InterPro" id="IPR013766">
    <property type="entry name" value="Thioredoxin_domain"/>
</dbReference>
<dbReference type="GO" id="GO:0033554">
    <property type="term" value="P:cellular response to stress"/>
    <property type="evidence" value="ECO:0007669"/>
    <property type="project" value="TreeGrafter"/>
</dbReference>
<feature type="domain" description="Thioredoxin" evidence="3">
    <location>
        <begin position="48"/>
        <end position="207"/>
    </location>
</feature>
<gene>
    <name evidence="4" type="ORF">COEREDRAFT_81698</name>
</gene>
<dbReference type="InterPro" id="IPR036249">
    <property type="entry name" value="Thioredoxin-like_sf"/>
</dbReference>
<dbReference type="Gene3D" id="3.40.30.10">
    <property type="entry name" value="Glutaredoxin"/>
    <property type="match status" value="1"/>
</dbReference>
<dbReference type="PROSITE" id="PS51352">
    <property type="entry name" value="THIOREDOXIN_2"/>
    <property type="match status" value="1"/>
</dbReference>
<evidence type="ECO:0000313" key="4">
    <source>
        <dbReference type="EMBL" id="PIA15747.1"/>
    </source>
</evidence>
<organism evidence="4 5">
    <name type="scientific">Coemansia reversa (strain ATCC 12441 / NRRL 1564)</name>
    <dbReference type="NCBI Taxonomy" id="763665"/>
    <lineage>
        <taxon>Eukaryota</taxon>
        <taxon>Fungi</taxon>
        <taxon>Fungi incertae sedis</taxon>
        <taxon>Zoopagomycota</taxon>
        <taxon>Kickxellomycotina</taxon>
        <taxon>Kickxellomycetes</taxon>
        <taxon>Kickxellales</taxon>
        <taxon>Kickxellaceae</taxon>
        <taxon>Coemansia</taxon>
    </lineage>
</organism>
<proteinExistence type="inferred from homology"/>